<evidence type="ECO:0000313" key="6">
    <source>
        <dbReference type="Proteomes" id="UP000633263"/>
    </source>
</evidence>
<dbReference type="Pfam" id="PF03573">
    <property type="entry name" value="OprD"/>
    <property type="match status" value="1"/>
</dbReference>
<dbReference type="PANTHER" id="PTHR34596:SF2">
    <property type="entry name" value="CHITOPORIN"/>
    <property type="match status" value="1"/>
</dbReference>
<keyword evidence="3 4" id="KW-0732">Signal</keyword>
<comment type="similarity">
    <text evidence="1">Belongs to the outer membrane porin (Opr) (TC 1.B.25) family.</text>
</comment>
<dbReference type="PANTHER" id="PTHR34596">
    <property type="entry name" value="CHITOPORIN"/>
    <property type="match status" value="1"/>
</dbReference>
<evidence type="ECO:0000313" key="5">
    <source>
        <dbReference type="EMBL" id="GGI98823.1"/>
    </source>
</evidence>
<feature type="chain" id="PRO_5046181285" evidence="4">
    <location>
        <begin position="24"/>
        <end position="441"/>
    </location>
</feature>
<evidence type="ECO:0000256" key="3">
    <source>
        <dbReference type="ARBA" id="ARBA00022729"/>
    </source>
</evidence>
<gene>
    <name evidence="5" type="primary">oprE</name>
    <name evidence="5" type="ORF">GCM10009083_14430</name>
</gene>
<accession>A0ABQ2CRG8</accession>
<comment type="caution">
    <text evidence="5">The sequence shown here is derived from an EMBL/GenBank/DDBJ whole genome shotgun (WGS) entry which is preliminary data.</text>
</comment>
<dbReference type="Proteomes" id="UP000633263">
    <property type="component" value="Unassembled WGS sequence"/>
</dbReference>
<dbReference type="EMBL" id="BMNN01000002">
    <property type="protein sequence ID" value="GGI98823.1"/>
    <property type="molecule type" value="Genomic_DNA"/>
</dbReference>
<keyword evidence="2" id="KW-0813">Transport</keyword>
<sequence>MKKSLIAAGVAAGLLALPGLSVAQSGGFVEDAKANLSLRNLYFDGDYKNETNAPSDREWGQGFMLKFNSGYTQGPIGFGLDVFARSGIRLDSGGTNPAEPGDSRRPGTMFPLKNDGSAVNNFSRIDFAAKAKVSETVLKAGRGLEPNLPVVVRNDGRLLPQTYSGAMLTSREISNLTLHAGHFDESNGRNSTNYEGLRIGGSSADADVNRFQYVGGDAQLGDNLVAQYYFAQLKDYYNQHFVGAVHTMDLGAGQLVTDLRYFDSDSHGANSSASGRADGYVARGVDNGGEVDNRAMSAMFTYKLSNHAAGIGYQKMSGDSDFVYLNNGGGSTAYLITDSQINKFERAGEKTWVGQYSYNFADYVPGLSFTAKYLRGSDVDAEPGNGDSEWERNLRLDYVVQKGMFKDLGVSVRHASLRSDVAGERDQDQLRVYLTYNFALL</sequence>
<dbReference type="InterPro" id="IPR023614">
    <property type="entry name" value="Porin_dom_sf"/>
</dbReference>
<organism evidence="5 6">
    <name type="scientific">Halopseudomonas pertucinogena</name>
    <dbReference type="NCBI Taxonomy" id="86175"/>
    <lineage>
        <taxon>Bacteria</taxon>
        <taxon>Pseudomonadati</taxon>
        <taxon>Pseudomonadota</taxon>
        <taxon>Gammaproteobacteria</taxon>
        <taxon>Pseudomonadales</taxon>
        <taxon>Pseudomonadaceae</taxon>
        <taxon>Halopseudomonas</taxon>
    </lineage>
</organism>
<proteinExistence type="inferred from homology"/>
<dbReference type="InterPro" id="IPR005318">
    <property type="entry name" value="OM_porin_bac"/>
</dbReference>
<reference evidence="6" key="1">
    <citation type="journal article" date="2019" name="Int. J. Syst. Evol. Microbiol.">
        <title>The Global Catalogue of Microorganisms (GCM) 10K type strain sequencing project: providing services to taxonomists for standard genome sequencing and annotation.</title>
        <authorList>
            <consortium name="The Broad Institute Genomics Platform"/>
            <consortium name="The Broad Institute Genome Sequencing Center for Infectious Disease"/>
            <person name="Wu L."/>
            <person name="Ma J."/>
        </authorList>
    </citation>
    <scope>NUCLEOTIDE SEQUENCE [LARGE SCALE GENOMIC DNA]</scope>
    <source>
        <strain evidence="6">JCM 11590</strain>
    </source>
</reference>
<evidence type="ECO:0000256" key="1">
    <source>
        <dbReference type="ARBA" id="ARBA00009075"/>
    </source>
</evidence>
<evidence type="ECO:0000256" key="2">
    <source>
        <dbReference type="ARBA" id="ARBA00022448"/>
    </source>
</evidence>
<name>A0ABQ2CRG8_9GAMM</name>
<dbReference type="Gene3D" id="2.40.160.10">
    <property type="entry name" value="Porin"/>
    <property type="match status" value="1"/>
</dbReference>
<feature type="signal peptide" evidence="4">
    <location>
        <begin position="1"/>
        <end position="23"/>
    </location>
</feature>
<protein>
    <submittedName>
        <fullName evidence="5">Porin OprE</fullName>
    </submittedName>
</protein>
<keyword evidence="6" id="KW-1185">Reference proteome</keyword>
<evidence type="ECO:0000256" key="4">
    <source>
        <dbReference type="SAM" id="SignalP"/>
    </source>
</evidence>